<protein>
    <submittedName>
        <fullName evidence="1">Uncharacterized protein</fullName>
    </submittedName>
</protein>
<dbReference type="AlphaFoldDB" id="A0A8S1H2R3"/>
<organism evidence="1 2">
    <name type="scientific">Caenorhabditis auriculariae</name>
    <dbReference type="NCBI Taxonomy" id="2777116"/>
    <lineage>
        <taxon>Eukaryota</taxon>
        <taxon>Metazoa</taxon>
        <taxon>Ecdysozoa</taxon>
        <taxon>Nematoda</taxon>
        <taxon>Chromadorea</taxon>
        <taxon>Rhabditida</taxon>
        <taxon>Rhabditina</taxon>
        <taxon>Rhabditomorpha</taxon>
        <taxon>Rhabditoidea</taxon>
        <taxon>Rhabditidae</taxon>
        <taxon>Peloderinae</taxon>
        <taxon>Caenorhabditis</taxon>
    </lineage>
</organism>
<dbReference type="EMBL" id="CAJGYM010000010">
    <property type="protein sequence ID" value="CAD6189048.1"/>
    <property type="molecule type" value="Genomic_DNA"/>
</dbReference>
<comment type="caution">
    <text evidence="1">The sequence shown here is derived from an EMBL/GenBank/DDBJ whole genome shotgun (WGS) entry which is preliminary data.</text>
</comment>
<keyword evidence="2" id="KW-1185">Reference proteome</keyword>
<reference evidence="1" key="1">
    <citation type="submission" date="2020-10" db="EMBL/GenBank/DDBJ databases">
        <authorList>
            <person name="Kikuchi T."/>
        </authorList>
    </citation>
    <scope>NUCLEOTIDE SEQUENCE</scope>
    <source>
        <strain evidence="1">NKZ352</strain>
    </source>
</reference>
<evidence type="ECO:0000313" key="1">
    <source>
        <dbReference type="EMBL" id="CAD6189048.1"/>
    </source>
</evidence>
<proteinExistence type="predicted"/>
<dbReference type="Proteomes" id="UP000835052">
    <property type="component" value="Unassembled WGS sequence"/>
</dbReference>
<gene>
    <name evidence="1" type="ORF">CAUJ_LOCUS4967</name>
</gene>
<sequence>MFRGSRVCAWCHSRRGYQCRPGENSQRPRMSKFTNLTAFSRTTSLSLESNGQYDVQLVQGLRTTDYQLSERERKRDRPLGVKK</sequence>
<name>A0A8S1H2R3_9PELO</name>
<evidence type="ECO:0000313" key="2">
    <source>
        <dbReference type="Proteomes" id="UP000835052"/>
    </source>
</evidence>
<accession>A0A8S1H2R3</accession>